<feature type="transmembrane region" description="Helical" evidence="5">
    <location>
        <begin position="210"/>
        <end position="228"/>
    </location>
</feature>
<evidence type="ECO:0000256" key="2">
    <source>
        <dbReference type="ARBA" id="ARBA00022692"/>
    </source>
</evidence>
<feature type="transmembrane region" description="Helical" evidence="5">
    <location>
        <begin position="115"/>
        <end position="139"/>
    </location>
</feature>
<evidence type="ECO:0000256" key="1">
    <source>
        <dbReference type="ARBA" id="ARBA00004370"/>
    </source>
</evidence>
<feature type="transmembrane region" description="Helical" evidence="5">
    <location>
        <begin position="80"/>
        <end position="103"/>
    </location>
</feature>
<keyword evidence="2 5" id="KW-0812">Transmembrane</keyword>
<gene>
    <name evidence="7" type="ORF">QR680_006358</name>
</gene>
<dbReference type="PANTHER" id="PTHR23360">
    <property type="entry name" value="G-PROTEIN COUPLED RECEPTORS FAMILY 1 PROFILE DOMAIN-CONTAINING PROTEIN-RELATED"/>
    <property type="match status" value="1"/>
</dbReference>
<dbReference type="InterPro" id="IPR047130">
    <property type="entry name" value="7TM_GPCR_Srsx_nematod"/>
</dbReference>
<protein>
    <recommendedName>
        <fullName evidence="6">G-protein coupled receptors family 1 profile domain-containing protein</fullName>
    </recommendedName>
</protein>
<dbReference type="InterPro" id="IPR017452">
    <property type="entry name" value="GPCR_Rhodpsn_7TM"/>
</dbReference>
<accession>A0AA39LWE8</accession>
<dbReference type="EMBL" id="JAUCMV010000003">
    <property type="protein sequence ID" value="KAK0412696.1"/>
    <property type="molecule type" value="Genomic_DNA"/>
</dbReference>
<comment type="subcellular location">
    <subcellularLocation>
        <location evidence="1">Membrane</location>
    </subcellularLocation>
</comment>
<evidence type="ECO:0000256" key="4">
    <source>
        <dbReference type="ARBA" id="ARBA00023136"/>
    </source>
</evidence>
<sequence length="303" mass="34252">MNEFQIGGTVLLSLATFGLFGNVNIVVATLRKKHLRSKSGILICLLAVYDFVCLSFEMASGARMISGVLLNRQTCFKINIAYFCIQMISASTVIGLALDRLMAVSFPIWYIKHHLIYTVLISTVPGALFSTAFTILGLISMDEENATRPACTTGNLLPRWIQKYANWTLVSMNSLVVVVYISAYIVLYLMRRRALQNTELRVSLKSQERAMKSITAFLAVFIGSWFLSKAEQTFLVPLDDSQSIVLHVIKATVLIPVMVSYSQCYYILFWRSTEYREAFIEQLKCQLNVKLKRSRQKSSITAF</sequence>
<evidence type="ECO:0000256" key="3">
    <source>
        <dbReference type="ARBA" id="ARBA00022989"/>
    </source>
</evidence>
<feature type="domain" description="G-protein coupled receptors family 1 profile" evidence="6">
    <location>
        <begin position="21"/>
        <end position="226"/>
    </location>
</feature>
<evidence type="ECO:0000313" key="7">
    <source>
        <dbReference type="EMBL" id="KAK0412696.1"/>
    </source>
</evidence>
<name>A0AA39LWE8_9BILA</name>
<dbReference type="SMART" id="SM01381">
    <property type="entry name" value="7TM_GPCR_Srsx"/>
    <property type="match status" value="1"/>
</dbReference>
<evidence type="ECO:0000313" key="8">
    <source>
        <dbReference type="Proteomes" id="UP001175271"/>
    </source>
</evidence>
<dbReference type="PROSITE" id="PS50262">
    <property type="entry name" value="G_PROTEIN_RECEP_F1_2"/>
    <property type="match status" value="1"/>
</dbReference>
<keyword evidence="3 5" id="KW-1133">Transmembrane helix</keyword>
<comment type="caution">
    <text evidence="7">The sequence shown here is derived from an EMBL/GenBank/DDBJ whole genome shotgun (WGS) entry which is preliminary data.</text>
</comment>
<evidence type="ECO:0000259" key="6">
    <source>
        <dbReference type="PROSITE" id="PS50262"/>
    </source>
</evidence>
<dbReference type="InterPro" id="IPR000276">
    <property type="entry name" value="GPCR_Rhodpsn"/>
</dbReference>
<dbReference type="Pfam" id="PF10320">
    <property type="entry name" value="7TM_GPCR_Srsx"/>
    <property type="match status" value="1"/>
</dbReference>
<feature type="transmembrane region" description="Helical" evidence="5">
    <location>
        <begin position="164"/>
        <end position="189"/>
    </location>
</feature>
<keyword evidence="8" id="KW-1185">Reference proteome</keyword>
<proteinExistence type="predicted"/>
<keyword evidence="4 5" id="KW-0472">Membrane</keyword>
<feature type="transmembrane region" description="Helical" evidence="5">
    <location>
        <begin position="248"/>
        <end position="268"/>
    </location>
</feature>
<feature type="transmembrane region" description="Helical" evidence="5">
    <location>
        <begin position="6"/>
        <end position="28"/>
    </location>
</feature>
<reference evidence="7" key="1">
    <citation type="submission" date="2023-06" db="EMBL/GenBank/DDBJ databases">
        <title>Genomic analysis of the entomopathogenic nematode Steinernema hermaphroditum.</title>
        <authorList>
            <person name="Schwarz E.M."/>
            <person name="Heppert J.K."/>
            <person name="Baniya A."/>
            <person name="Schwartz H.T."/>
            <person name="Tan C.-H."/>
            <person name="Antoshechkin I."/>
            <person name="Sternberg P.W."/>
            <person name="Goodrich-Blair H."/>
            <person name="Dillman A.R."/>
        </authorList>
    </citation>
    <scope>NUCLEOTIDE SEQUENCE</scope>
    <source>
        <strain evidence="7">PS9179</strain>
        <tissue evidence="7">Whole animal</tissue>
    </source>
</reference>
<dbReference type="PANTHER" id="PTHR23360:SF67">
    <property type="entry name" value="G-PROTEIN COUPLED RECEPTORS FAMILY 1 PROFILE DOMAIN-CONTAINING PROTEIN"/>
    <property type="match status" value="1"/>
</dbReference>
<dbReference type="Gene3D" id="1.20.1070.10">
    <property type="entry name" value="Rhodopsin 7-helix transmembrane proteins"/>
    <property type="match status" value="1"/>
</dbReference>
<dbReference type="GO" id="GO:0004930">
    <property type="term" value="F:G protein-coupled receptor activity"/>
    <property type="evidence" value="ECO:0007669"/>
    <property type="project" value="InterPro"/>
</dbReference>
<evidence type="ECO:0000256" key="5">
    <source>
        <dbReference type="SAM" id="Phobius"/>
    </source>
</evidence>
<dbReference type="GO" id="GO:0016020">
    <property type="term" value="C:membrane"/>
    <property type="evidence" value="ECO:0007669"/>
    <property type="project" value="UniProtKB-SubCell"/>
</dbReference>
<dbReference type="SUPFAM" id="SSF81321">
    <property type="entry name" value="Family A G protein-coupled receptor-like"/>
    <property type="match status" value="1"/>
</dbReference>
<dbReference type="CDD" id="cd00637">
    <property type="entry name" value="7tm_classA_rhodopsin-like"/>
    <property type="match status" value="1"/>
</dbReference>
<organism evidence="7 8">
    <name type="scientific">Steinernema hermaphroditum</name>
    <dbReference type="NCBI Taxonomy" id="289476"/>
    <lineage>
        <taxon>Eukaryota</taxon>
        <taxon>Metazoa</taxon>
        <taxon>Ecdysozoa</taxon>
        <taxon>Nematoda</taxon>
        <taxon>Chromadorea</taxon>
        <taxon>Rhabditida</taxon>
        <taxon>Tylenchina</taxon>
        <taxon>Panagrolaimomorpha</taxon>
        <taxon>Strongyloidoidea</taxon>
        <taxon>Steinernematidae</taxon>
        <taxon>Steinernema</taxon>
    </lineage>
</organism>
<dbReference type="InterPro" id="IPR019424">
    <property type="entry name" value="7TM_GPCR_Srsx"/>
</dbReference>
<dbReference type="AlphaFoldDB" id="A0AA39LWE8"/>
<feature type="transmembrane region" description="Helical" evidence="5">
    <location>
        <begin position="40"/>
        <end position="60"/>
    </location>
</feature>
<dbReference type="Proteomes" id="UP001175271">
    <property type="component" value="Unassembled WGS sequence"/>
</dbReference>